<dbReference type="Gene3D" id="3.40.50.300">
    <property type="entry name" value="P-loop containing nucleotide triphosphate hydrolases"/>
    <property type="match status" value="1"/>
</dbReference>
<dbReference type="GO" id="GO:0006952">
    <property type="term" value="P:defense response"/>
    <property type="evidence" value="ECO:0007669"/>
    <property type="project" value="UniProtKB-KW"/>
</dbReference>
<dbReference type="Gramene" id="QL10p057335:mrna">
    <property type="protein sequence ID" value="QL10p057335:mrna"/>
    <property type="gene ID" value="QL10p057335"/>
</dbReference>
<dbReference type="OMA" id="MPCLRIV"/>
<dbReference type="InterPro" id="IPR041118">
    <property type="entry name" value="Rx_N"/>
</dbReference>
<evidence type="ECO:0000313" key="11">
    <source>
        <dbReference type="Proteomes" id="UP000594261"/>
    </source>
</evidence>
<keyword evidence="11" id="KW-1185">Reference proteome</keyword>
<dbReference type="InterPro" id="IPR038005">
    <property type="entry name" value="RX-like_CC"/>
</dbReference>
<dbReference type="Pfam" id="PF00931">
    <property type="entry name" value="NB-ARC"/>
    <property type="match status" value="1"/>
</dbReference>
<name>A0A7N2MSW8_QUELO</name>
<feature type="domain" description="R13L1/DRL21-like LRR repeat region" evidence="9">
    <location>
        <begin position="622"/>
        <end position="755"/>
    </location>
</feature>
<evidence type="ECO:0000256" key="5">
    <source>
        <dbReference type="ARBA" id="ARBA00022840"/>
    </source>
</evidence>
<dbReference type="GO" id="GO:0005524">
    <property type="term" value="F:ATP binding"/>
    <property type="evidence" value="ECO:0007669"/>
    <property type="project" value="UniProtKB-KW"/>
</dbReference>
<evidence type="ECO:0000259" key="8">
    <source>
        <dbReference type="Pfam" id="PF23559"/>
    </source>
</evidence>
<reference evidence="10 11" key="1">
    <citation type="journal article" date="2016" name="G3 (Bethesda)">
        <title>First Draft Assembly and Annotation of the Genome of a California Endemic Oak Quercus lobata Nee (Fagaceae).</title>
        <authorList>
            <person name="Sork V.L."/>
            <person name="Fitz-Gibbon S.T."/>
            <person name="Puiu D."/>
            <person name="Crepeau M."/>
            <person name="Gugger P.F."/>
            <person name="Sherman R."/>
            <person name="Stevens K."/>
            <person name="Langley C.H."/>
            <person name="Pellegrini M."/>
            <person name="Salzberg S.L."/>
        </authorList>
    </citation>
    <scope>NUCLEOTIDE SEQUENCE [LARGE SCALE GENOMIC DNA]</scope>
    <source>
        <strain evidence="10 11">cv. SW786</strain>
    </source>
</reference>
<dbReference type="SUPFAM" id="SSF52058">
    <property type="entry name" value="L domain-like"/>
    <property type="match status" value="2"/>
</dbReference>
<dbReference type="PRINTS" id="PR00364">
    <property type="entry name" value="DISEASERSIST"/>
</dbReference>
<evidence type="ECO:0000256" key="4">
    <source>
        <dbReference type="ARBA" id="ARBA00022821"/>
    </source>
</evidence>
<feature type="domain" description="Disease resistance protein winged helix" evidence="8">
    <location>
        <begin position="430"/>
        <end position="503"/>
    </location>
</feature>
<reference evidence="10" key="2">
    <citation type="submission" date="2021-01" db="UniProtKB">
        <authorList>
            <consortium name="EnsemblPlants"/>
        </authorList>
    </citation>
    <scope>IDENTIFICATION</scope>
</reference>
<dbReference type="InterPro" id="IPR056789">
    <property type="entry name" value="LRR_R13L1-DRL21"/>
</dbReference>
<dbReference type="Pfam" id="PF23559">
    <property type="entry name" value="WHD_DRP"/>
    <property type="match status" value="1"/>
</dbReference>
<evidence type="ECO:0000256" key="1">
    <source>
        <dbReference type="ARBA" id="ARBA00022614"/>
    </source>
</evidence>
<dbReference type="InParanoid" id="A0A7N2MSW8"/>
<sequence length="1157" mass="131415">MAEAIVTEVAKEILSKLIPLVTEQIGLAWGFKEELTRLRQSVEMIQDLLADAERKQVTDLSLRRWLQRLQDVAYDADDVMDELAYEILRRKVEIRNQMKRKVCFSFSFSNPIAFRIKMANKVKNISESLKKINEDANGFGLTRAKLVNANPEIIPNRETDSSVDHSEIVGREDHVLEIVDLLLSATNQQLSVIPIVGMAGLGKTTLAKLVYNHELVKRHFDKTIWLCISDDFNDKRILREALESLTHNSSTLENKNTILECLQRELQGKRYLLILDDVWNEEPVKWDSLRSCLLGINPNAGNSIILTTRSDKVAKITMTLPQNNLKKLSEDECWSIIKKKVALNEIVPLTRDLEAIGRDIAKKCGGVPLAAKVLGGTMSLKKEKSEWLAIQNNEIWNSLNGSNEMLPILKLSFDHLSPPSLKQCFAYCSVFPKDYRISKEELIQLWMAEGFLQPSLGGCQVMEDIGNRCFDILLANSLFQDEEKDEYDNIIICKMHDLVHDLALSVSKSETLILNEDLRDDISLYKRMPSSVGLLIHLRLLCISSTYIEVLPKAITKLYNLQTLRVERCYNLKEFPEDLKNLINLRHIYFNDYGQTPKGLGQLTCLQTLPYFDVGQGTGFQIEELGRLNQLKGKLDIRRLEHVKDKEASRNAKLVEKAKVYELGFYWGWNREGNHNNDEEVLEGLQPHRYLKSLTIFGFGGEKFPSWMLTSHDARDGFSLYDNLINIKLIGCKKCEVLPTIGLLPCLRDLYIEGMDNVRSIGTEFYGNYNDGGYDKILFPCLKSLQLWFMGNLVEWTDAMEPTTTGTVFPCLKNLTIRFCEQLKSAPCHFPSLEKLEISKSDSTTFEKISSKLTTLTSLHIEKISELASVPEQLLKNNSSLMSLSISFCGDLVFLSPHGDVWGFYTSLRSLKISFCEKLSYLPDGMHALRSLEEFKVSNCPNLRSFPSIKGVALLLRSLTISCSIEVLPTGLESCISLSSLEINECPNLISIPNLQDLHSLYSLTITSCKRLMGLPDGLDCLTRLKYLSIGGFCEEWDAFPSLSSIQHASLETLELYGWAKLNSLPDDIQRFTALTQLWIRNFDQIEALPEWLGNLSSVRMLYLCECMNLMYLPTAEAMQHLTQLYINACPKLKERCVKGSGAEWLKIAHIPNVILR</sequence>
<dbReference type="Proteomes" id="UP000594261">
    <property type="component" value="Chromosome 10"/>
</dbReference>
<dbReference type="EnsemblPlants" id="QL10p057335:mrna">
    <property type="protein sequence ID" value="QL10p057335:mrna"/>
    <property type="gene ID" value="QL10p057335"/>
</dbReference>
<organism evidence="10 11">
    <name type="scientific">Quercus lobata</name>
    <name type="common">Valley oak</name>
    <dbReference type="NCBI Taxonomy" id="97700"/>
    <lineage>
        <taxon>Eukaryota</taxon>
        <taxon>Viridiplantae</taxon>
        <taxon>Streptophyta</taxon>
        <taxon>Embryophyta</taxon>
        <taxon>Tracheophyta</taxon>
        <taxon>Spermatophyta</taxon>
        <taxon>Magnoliopsida</taxon>
        <taxon>eudicotyledons</taxon>
        <taxon>Gunneridae</taxon>
        <taxon>Pentapetalae</taxon>
        <taxon>rosids</taxon>
        <taxon>fabids</taxon>
        <taxon>Fagales</taxon>
        <taxon>Fagaceae</taxon>
        <taxon>Quercus</taxon>
    </lineage>
</organism>
<evidence type="ECO:0000259" key="6">
    <source>
        <dbReference type="Pfam" id="PF00931"/>
    </source>
</evidence>
<dbReference type="SUPFAM" id="SSF52540">
    <property type="entry name" value="P-loop containing nucleoside triphosphate hydrolases"/>
    <property type="match status" value="1"/>
</dbReference>
<dbReference type="Pfam" id="PF25019">
    <property type="entry name" value="LRR_R13L1-DRL21"/>
    <property type="match status" value="1"/>
</dbReference>
<keyword evidence="2" id="KW-0677">Repeat</keyword>
<dbReference type="FunFam" id="3.40.50.300:FF:001091">
    <property type="entry name" value="Probable disease resistance protein At1g61300"/>
    <property type="match status" value="1"/>
</dbReference>
<dbReference type="Pfam" id="PF18052">
    <property type="entry name" value="Rx_N"/>
    <property type="match status" value="1"/>
</dbReference>
<keyword evidence="3" id="KW-0547">Nucleotide-binding</keyword>
<evidence type="ECO:0000259" key="9">
    <source>
        <dbReference type="Pfam" id="PF25019"/>
    </source>
</evidence>
<evidence type="ECO:0008006" key="12">
    <source>
        <dbReference type="Google" id="ProtNLM"/>
    </source>
</evidence>
<evidence type="ECO:0000256" key="3">
    <source>
        <dbReference type="ARBA" id="ARBA00022741"/>
    </source>
</evidence>
<dbReference type="FunFam" id="1.10.10.10:FF:000322">
    <property type="entry name" value="Probable disease resistance protein At1g63360"/>
    <property type="match status" value="1"/>
</dbReference>
<dbReference type="Gene3D" id="1.20.5.4130">
    <property type="match status" value="1"/>
</dbReference>
<feature type="domain" description="Disease resistance N-terminal" evidence="7">
    <location>
        <begin position="11"/>
        <end position="99"/>
    </location>
</feature>
<dbReference type="InterPro" id="IPR042197">
    <property type="entry name" value="Apaf_helical"/>
</dbReference>
<dbReference type="Gene3D" id="1.10.8.430">
    <property type="entry name" value="Helical domain of apoptotic protease-activating factors"/>
    <property type="match status" value="1"/>
</dbReference>
<dbReference type="Gene3D" id="1.10.10.10">
    <property type="entry name" value="Winged helix-like DNA-binding domain superfamily/Winged helix DNA-binding domain"/>
    <property type="match status" value="1"/>
</dbReference>
<dbReference type="Gene3D" id="3.80.10.10">
    <property type="entry name" value="Ribonuclease Inhibitor"/>
    <property type="match status" value="4"/>
</dbReference>
<dbReference type="InterPro" id="IPR002182">
    <property type="entry name" value="NB-ARC"/>
</dbReference>
<evidence type="ECO:0000313" key="10">
    <source>
        <dbReference type="EnsemblPlants" id="QL10p057335:mrna"/>
    </source>
</evidence>
<accession>A0A7N2MSW8</accession>
<keyword evidence="1" id="KW-0433">Leucine-rich repeat</keyword>
<proteinExistence type="predicted"/>
<protein>
    <recommendedName>
        <fullName evidence="12">CC-NBS-LRR protein</fullName>
    </recommendedName>
</protein>
<dbReference type="CDD" id="cd14798">
    <property type="entry name" value="RX-CC_like"/>
    <property type="match status" value="1"/>
</dbReference>
<feature type="domain" description="NB-ARC" evidence="6">
    <location>
        <begin position="172"/>
        <end position="343"/>
    </location>
</feature>
<dbReference type="PANTHER" id="PTHR36766:SF70">
    <property type="entry name" value="DISEASE RESISTANCE PROTEIN RGA4"/>
    <property type="match status" value="1"/>
</dbReference>
<dbReference type="AlphaFoldDB" id="A0A7N2MSW8"/>
<dbReference type="GO" id="GO:0051707">
    <property type="term" value="P:response to other organism"/>
    <property type="evidence" value="ECO:0007669"/>
    <property type="project" value="UniProtKB-ARBA"/>
</dbReference>
<dbReference type="InterPro" id="IPR036388">
    <property type="entry name" value="WH-like_DNA-bd_sf"/>
</dbReference>
<keyword evidence="5" id="KW-0067">ATP-binding</keyword>
<dbReference type="GO" id="GO:0043531">
    <property type="term" value="F:ADP binding"/>
    <property type="evidence" value="ECO:0007669"/>
    <property type="project" value="InterPro"/>
</dbReference>
<keyword evidence="4" id="KW-0611">Plant defense</keyword>
<evidence type="ECO:0000259" key="7">
    <source>
        <dbReference type="Pfam" id="PF18052"/>
    </source>
</evidence>
<evidence type="ECO:0000256" key="2">
    <source>
        <dbReference type="ARBA" id="ARBA00022737"/>
    </source>
</evidence>
<dbReference type="InterPro" id="IPR027417">
    <property type="entry name" value="P-loop_NTPase"/>
</dbReference>
<dbReference type="InterPro" id="IPR058922">
    <property type="entry name" value="WHD_DRP"/>
</dbReference>
<dbReference type="InterPro" id="IPR032675">
    <property type="entry name" value="LRR_dom_sf"/>
</dbReference>
<dbReference type="EMBL" id="LRBV02000010">
    <property type="status" value="NOT_ANNOTATED_CDS"/>
    <property type="molecule type" value="Genomic_DNA"/>
</dbReference>
<dbReference type="PANTHER" id="PTHR36766">
    <property type="entry name" value="PLANT BROAD-SPECTRUM MILDEW RESISTANCE PROTEIN RPW8"/>
    <property type="match status" value="1"/>
</dbReference>